<dbReference type="InterPro" id="IPR027417">
    <property type="entry name" value="P-loop_NTPase"/>
</dbReference>
<organism evidence="6 7">
    <name type="scientific">Leuconostoc pseudomesenteroides</name>
    <dbReference type="NCBI Taxonomy" id="33968"/>
    <lineage>
        <taxon>Bacteria</taxon>
        <taxon>Bacillati</taxon>
        <taxon>Bacillota</taxon>
        <taxon>Bacilli</taxon>
        <taxon>Lactobacillales</taxon>
        <taxon>Lactobacillaceae</taxon>
        <taxon>Leuconostoc</taxon>
    </lineage>
</organism>
<comment type="caution">
    <text evidence="6">The sequence shown here is derived from an EMBL/GenBank/DDBJ whole genome shotgun (WGS) entry which is preliminary data.</text>
</comment>
<evidence type="ECO:0000256" key="5">
    <source>
        <dbReference type="SAM" id="MobiDB-lite"/>
    </source>
</evidence>
<dbReference type="Pfam" id="PF01268">
    <property type="entry name" value="FTHFS"/>
    <property type="match status" value="1"/>
</dbReference>
<reference evidence="6 7" key="1">
    <citation type="journal article" date="2017" name="Front. Microbiol.">
        <title>Genomic Characterization of Dairy Associated Leuconostoc Species and Diversity of Leuconostocs in Undefined Mixed Mesophilic Starter Cultures.</title>
        <authorList>
            <person name="Frantzen C.A."/>
            <person name="Kot W."/>
            <person name="Pedersen T.B."/>
            <person name="Ardo Y.M."/>
            <person name="Broadbent J.R."/>
            <person name="Neve H."/>
            <person name="Hansen L.H."/>
            <person name="Dal Bello F."/>
            <person name="Ostlie H.M."/>
            <person name="Kleppen H.P."/>
            <person name="Vogensen F.K."/>
            <person name="Holo H."/>
        </authorList>
    </citation>
    <scope>NUCLEOTIDE SEQUENCE [LARGE SCALE GENOMIC DNA]</scope>
    <source>
        <strain evidence="6 7">LMGCF08</strain>
    </source>
</reference>
<name>A0A1X0VAK0_LEUPS</name>
<evidence type="ECO:0000256" key="2">
    <source>
        <dbReference type="ARBA" id="ARBA00022598"/>
    </source>
</evidence>
<dbReference type="InterPro" id="IPR000559">
    <property type="entry name" value="Formate_THF_ligase"/>
</dbReference>
<keyword evidence="4" id="KW-0067">ATP-binding</keyword>
<keyword evidence="1" id="KW-0554">One-carbon metabolism</keyword>
<accession>A0A1X0VAK0</accession>
<evidence type="ECO:0000256" key="4">
    <source>
        <dbReference type="ARBA" id="ARBA00022840"/>
    </source>
</evidence>
<keyword evidence="2" id="KW-0436">Ligase</keyword>
<dbReference type="SUPFAM" id="SSF52540">
    <property type="entry name" value="P-loop containing nucleoside triphosphate hydrolases"/>
    <property type="match status" value="1"/>
</dbReference>
<dbReference type="GO" id="GO:0005524">
    <property type="term" value="F:ATP binding"/>
    <property type="evidence" value="ECO:0007669"/>
    <property type="project" value="UniProtKB-KW"/>
</dbReference>
<dbReference type="GO" id="GO:0004329">
    <property type="term" value="F:formate-tetrahydrofolate ligase activity"/>
    <property type="evidence" value="ECO:0007669"/>
    <property type="project" value="InterPro"/>
</dbReference>
<feature type="region of interest" description="Disordered" evidence="5">
    <location>
        <begin position="1"/>
        <end position="33"/>
    </location>
</feature>
<dbReference type="AlphaFoldDB" id="A0A1X0VAK0"/>
<evidence type="ECO:0000256" key="1">
    <source>
        <dbReference type="ARBA" id="ARBA00022563"/>
    </source>
</evidence>
<proteinExistence type="predicted"/>
<evidence type="ECO:0000313" key="6">
    <source>
        <dbReference type="EMBL" id="ORI95464.1"/>
    </source>
</evidence>
<evidence type="ECO:0000313" key="7">
    <source>
        <dbReference type="Proteomes" id="UP000192288"/>
    </source>
</evidence>
<dbReference type="GO" id="GO:0006730">
    <property type="term" value="P:one-carbon metabolic process"/>
    <property type="evidence" value="ECO:0007669"/>
    <property type="project" value="UniProtKB-KW"/>
</dbReference>
<dbReference type="EMBL" id="MPLS01000228">
    <property type="protein sequence ID" value="ORI95464.1"/>
    <property type="molecule type" value="Genomic_DNA"/>
</dbReference>
<dbReference type="Proteomes" id="UP000192288">
    <property type="component" value="Unassembled WGS sequence"/>
</dbReference>
<dbReference type="Gene3D" id="3.10.410.10">
    <property type="entry name" value="Formyltetrahydrofolate synthetase, domain 3"/>
    <property type="match status" value="1"/>
</dbReference>
<keyword evidence="3" id="KW-0547">Nucleotide-binding</keyword>
<sequence>MEEEEGKRKEKEYSELGEENKKQKKEDEKKLGENKEFKIQISECVPKKGDGFLVALTGNIMTMPGLPKHPAALDIDIDENGIITGLF</sequence>
<evidence type="ECO:0008006" key="8">
    <source>
        <dbReference type="Google" id="ProtNLM"/>
    </source>
</evidence>
<evidence type="ECO:0000256" key="3">
    <source>
        <dbReference type="ARBA" id="ARBA00022741"/>
    </source>
</evidence>
<gene>
    <name evidence="6" type="ORF">BMR96_11085</name>
</gene>
<protein>
    <recommendedName>
        <fullName evidence="8">Formate--tetrahydrofolate ligase</fullName>
    </recommendedName>
</protein>